<accession>A0A5C3Q883</accession>
<dbReference type="GO" id="GO:0005524">
    <property type="term" value="F:ATP binding"/>
    <property type="evidence" value="ECO:0007669"/>
    <property type="project" value="UniProtKB-KW"/>
</dbReference>
<evidence type="ECO:0000256" key="1">
    <source>
        <dbReference type="ARBA" id="ARBA00022723"/>
    </source>
</evidence>
<proteinExistence type="inferred from homology"/>
<keyword evidence="4" id="KW-0408">Iron</keyword>
<dbReference type="GO" id="GO:0032981">
    <property type="term" value="P:mitochondrial respiratory chain complex I assembly"/>
    <property type="evidence" value="ECO:0007669"/>
    <property type="project" value="TreeGrafter"/>
</dbReference>
<dbReference type="InterPro" id="IPR019591">
    <property type="entry name" value="Mrp/NBP35_ATP-bd"/>
</dbReference>
<dbReference type="CDD" id="cd02037">
    <property type="entry name" value="Mrp_NBP35"/>
    <property type="match status" value="1"/>
</dbReference>
<evidence type="ECO:0000256" key="4">
    <source>
        <dbReference type="ARBA" id="ARBA00023004"/>
    </source>
</evidence>
<sequence>MPRKGGIVKRAIPNVKKVLLVASGKGGVGKSTVAVNLAFSLAMNKPASMEHRPRIGILDLDIFGPSVPTLMALQNAEEPNLTQGGGIIPVTNHGMQTMSMGYLLPRTGPPGDSTTADTPIVWRGLMVQKAVQQLLFDVDWTADGTQSPLDILVIDMPPGTGDVPLTLGQLAHVHGSVIVSTPQDVALSDVRKSVAMFRKISVPINGLLMNQSYFLCPSCTTPHYLFGSADRLRSVADRLSLPVLGELPLVPGVSDGGDAGVPYMLAGGDGGGKGGEEWKGTMKGLAGRVWEELLR</sequence>
<dbReference type="SUPFAM" id="SSF52540">
    <property type="entry name" value="P-loop containing nucleoside triphosphate hydrolases"/>
    <property type="match status" value="1"/>
</dbReference>
<name>A0A5C3Q883_9AGAR</name>
<dbReference type="GO" id="GO:0016787">
    <property type="term" value="F:hydrolase activity"/>
    <property type="evidence" value="ECO:0007669"/>
    <property type="project" value="UniProtKB-KW"/>
</dbReference>
<dbReference type="GO" id="GO:0046872">
    <property type="term" value="F:metal ion binding"/>
    <property type="evidence" value="ECO:0007669"/>
    <property type="project" value="UniProtKB-KW"/>
</dbReference>
<keyword evidence="3" id="KW-0067">ATP-binding</keyword>
<dbReference type="Pfam" id="PF10609">
    <property type="entry name" value="ParA"/>
    <property type="match status" value="1"/>
</dbReference>
<keyword evidence="8" id="KW-1185">Reference proteome</keyword>
<keyword evidence="5" id="KW-0411">Iron-sulfur</keyword>
<dbReference type="InterPro" id="IPR027417">
    <property type="entry name" value="P-loop_NTPase"/>
</dbReference>
<dbReference type="PANTHER" id="PTHR42961">
    <property type="entry name" value="IRON-SULFUR PROTEIN NUBPL"/>
    <property type="match status" value="1"/>
</dbReference>
<dbReference type="OrthoDB" id="1741334at2759"/>
<dbReference type="GO" id="GO:0016226">
    <property type="term" value="P:iron-sulfur cluster assembly"/>
    <property type="evidence" value="ECO:0007669"/>
    <property type="project" value="InterPro"/>
</dbReference>
<dbReference type="FunFam" id="3.40.50.300:FF:001119">
    <property type="entry name" value="Iron-sulfur cluster carrier protein"/>
    <property type="match status" value="1"/>
</dbReference>
<dbReference type="EMBL" id="ML178844">
    <property type="protein sequence ID" value="TFK97796.1"/>
    <property type="molecule type" value="Genomic_DNA"/>
</dbReference>
<evidence type="ECO:0000256" key="3">
    <source>
        <dbReference type="ARBA" id="ARBA00022840"/>
    </source>
</evidence>
<protein>
    <submittedName>
        <fullName evidence="7">P-loop containing nucleoside triphosphate hydrolase protein</fullName>
    </submittedName>
</protein>
<dbReference type="GO" id="GO:0051539">
    <property type="term" value="F:4 iron, 4 sulfur cluster binding"/>
    <property type="evidence" value="ECO:0007669"/>
    <property type="project" value="TreeGrafter"/>
</dbReference>
<reference evidence="7 8" key="1">
    <citation type="journal article" date="2019" name="Nat. Ecol. Evol.">
        <title>Megaphylogeny resolves global patterns of mushroom evolution.</title>
        <authorList>
            <person name="Varga T."/>
            <person name="Krizsan K."/>
            <person name="Foldi C."/>
            <person name="Dima B."/>
            <person name="Sanchez-Garcia M."/>
            <person name="Sanchez-Ramirez S."/>
            <person name="Szollosi G.J."/>
            <person name="Szarkandi J.G."/>
            <person name="Papp V."/>
            <person name="Albert L."/>
            <person name="Andreopoulos W."/>
            <person name="Angelini C."/>
            <person name="Antonin V."/>
            <person name="Barry K.W."/>
            <person name="Bougher N.L."/>
            <person name="Buchanan P."/>
            <person name="Buyck B."/>
            <person name="Bense V."/>
            <person name="Catcheside P."/>
            <person name="Chovatia M."/>
            <person name="Cooper J."/>
            <person name="Damon W."/>
            <person name="Desjardin D."/>
            <person name="Finy P."/>
            <person name="Geml J."/>
            <person name="Haridas S."/>
            <person name="Hughes K."/>
            <person name="Justo A."/>
            <person name="Karasinski D."/>
            <person name="Kautmanova I."/>
            <person name="Kiss B."/>
            <person name="Kocsube S."/>
            <person name="Kotiranta H."/>
            <person name="LaButti K.M."/>
            <person name="Lechner B.E."/>
            <person name="Liimatainen K."/>
            <person name="Lipzen A."/>
            <person name="Lukacs Z."/>
            <person name="Mihaltcheva S."/>
            <person name="Morgado L.N."/>
            <person name="Niskanen T."/>
            <person name="Noordeloos M.E."/>
            <person name="Ohm R.A."/>
            <person name="Ortiz-Santana B."/>
            <person name="Ovrebo C."/>
            <person name="Racz N."/>
            <person name="Riley R."/>
            <person name="Savchenko A."/>
            <person name="Shiryaev A."/>
            <person name="Soop K."/>
            <person name="Spirin V."/>
            <person name="Szebenyi C."/>
            <person name="Tomsovsky M."/>
            <person name="Tulloss R.E."/>
            <person name="Uehling J."/>
            <person name="Grigoriev I.V."/>
            <person name="Vagvolgyi C."/>
            <person name="Papp T."/>
            <person name="Martin F.M."/>
            <person name="Miettinen O."/>
            <person name="Hibbett D.S."/>
            <person name="Nagy L.G."/>
        </authorList>
    </citation>
    <scope>NUCLEOTIDE SEQUENCE [LARGE SCALE GENOMIC DNA]</scope>
    <source>
        <strain evidence="7 8">CBS 309.79</strain>
    </source>
</reference>
<dbReference type="Gene3D" id="3.40.50.300">
    <property type="entry name" value="P-loop containing nucleotide triphosphate hydrolases"/>
    <property type="match status" value="1"/>
</dbReference>
<organism evidence="7 8">
    <name type="scientific">Pterulicium gracile</name>
    <dbReference type="NCBI Taxonomy" id="1884261"/>
    <lineage>
        <taxon>Eukaryota</taxon>
        <taxon>Fungi</taxon>
        <taxon>Dikarya</taxon>
        <taxon>Basidiomycota</taxon>
        <taxon>Agaricomycotina</taxon>
        <taxon>Agaricomycetes</taxon>
        <taxon>Agaricomycetidae</taxon>
        <taxon>Agaricales</taxon>
        <taxon>Pleurotineae</taxon>
        <taxon>Pterulaceae</taxon>
        <taxon>Pterulicium</taxon>
    </lineage>
</organism>
<dbReference type="Proteomes" id="UP000305067">
    <property type="component" value="Unassembled WGS sequence"/>
</dbReference>
<gene>
    <name evidence="7" type="ORF">BDV98DRAFT_513238</name>
</gene>
<evidence type="ECO:0000256" key="6">
    <source>
        <dbReference type="ARBA" id="ARBA00024036"/>
    </source>
</evidence>
<evidence type="ECO:0000313" key="7">
    <source>
        <dbReference type="EMBL" id="TFK97796.1"/>
    </source>
</evidence>
<evidence type="ECO:0000256" key="2">
    <source>
        <dbReference type="ARBA" id="ARBA00022741"/>
    </source>
</evidence>
<dbReference type="GO" id="GO:0005739">
    <property type="term" value="C:mitochondrion"/>
    <property type="evidence" value="ECO:0007669"/>
    <property type="project" value="TreeGrafter"/>
</dbReference>
<dbReference type="PANTHER" id="PTHR42961:SF2">
    <property type="entry name" value="IRON-SULFUR PROTEIN NUBPL"/>
    <property type="match status" value="1"/>
</dbReference>
<keyword evidence="2" id="KW-0547">Nucleotide-binding</keyword>
<dbReference type="InterPro" id="IPR033756">
    <property type="entry name" value="YlxH/NBP35"/>
</dbReference>
<evidence type="ECO:0000256" key="5">
    <source>
        <dbReference type="ARBA" id="ARBA00023014"/>
    </source>
</evidence>
<dbReference type="STRING" id="1884261.A0A5C3Q883"/>
<dbReference type="InterPro" id="IPR044304">
    <property type="entry name" value="NUBPL-like"/>
</dbReference>
<keyword evidence="7" id="KW-0378">Hydrolase</keyword>
<evidence type="ECO:0000313" key="8">
    <source>
        <dbReference type="Proteomes" id="UP000305067"/>
    </source>
</evidence>
<dbReference type="GO" id="GO:0140663">
    <property type="term" value="F:ATP-dependent FeS chaperone activity"/>
    <property type="evidence" value="ECO:0007669"/>
    <property type="project" value="InterPro"/>
</dbReference>
<comment type="similarity">
    <text evidence="6">Belongs to the Mrp/NBP35 ATP-binding proteins family.</text>
</comment>
<dbReference type="HAMAP" id="MF_02040">
    <property type="entry name" value="Mrp_NBP35"/>
    <property type="match status" value="1"/>
</dbReference>
<keyword evidence="1" id="KW-0479">Metal-binding</keyword>
<dbReference type="AlphaFoldDB" id="A0A5C3Q883"/>